<reference evidence="2 3" key="1">
    <citation type="submission" date="2019-02" db="EMBL/GenBank/DDBJ databases">
        <title>Pedobacter sp. nov., a novel speices isolated from soil of pinguins habitat in Antarcitica.</title>
        <authorList>
            <person name="He R.-H."/>
        </authorList>
    </citation>
    <scope>NUCLEOTIDE SEQUENCE [LARGE SCALE GENOMIC DNA]</scope>
    <source>
        <strain evidence="2 3">E01020</strain>
    </source>
</reference>
<keyword evidence="3" id="KW-1185">Reference proteome</keyword>
<evidence type="ECO:0000313" key="2">
    <source>
        <dbReference type="EMBL" id="TDG36020.1"/>
    </source>
</evidence>
<accession>A0A4R5MK51</accession>
<protein>
    <submittedName>
        <fullName evidence="2">Uncharacterized protein</fullName>
    </submittedName>
</protein>
<dbReference type="Proteomes" id="UP000295668">
    <property type="component" value="Unassembled WGS sequence"/>
</dbReference>
<dbReference type="EMBL" id="SJCY01000006">
    <property type="protein sequence ID" value="TDG36020.1"/>
    <property type="molecule type" value="Genomic_DNA"/>
</dbReference>
<proteinExistence type="predicted"/>
<feature type="compositionally biased region" description="Basic and acidic residues" evidence="1">
    <location>
        <begin position="31"/>
        <end position="67"/>
    </location>
</feature>
<feature type="region of interest" description="Disordered" evidence="1">
    <location>
        <begin position="1"/>
        <end position="76"/>
    </location>
</feature>
<name>A0A4R5MK51_9SPHI</name>
<dbReference type="AlphaFoldDB" id="A0A4R5MK51"/>
<sequence>MMEDEPTKSKTILKPSVIHDDLPAPPHQHHSRDNVVADRQPENPERNYHHDEFKNLTSVHDEVKHADDDEWNGEDA</sequence>
<dbReference type="RefSeq" id="WP_133262583.1">
    <property type="nucleotide sequence ID" value="NZ_SJCY01000006.1"/>
</dbReference>
<gene>
    <name evidence="2" type="ORF">EZJ43_10050</name>
</gene>
<organism evidence="2 3">
    <name type="scientific">Pedobacter changchengzhani</name>
    <dbReference type="NCBI Taxonomy" id="2529274"/>
    <lineage>
        <taxon>Bacteria</taxon>
        <taxon>Pseudomonadati</taxon>
        <taxon>Bacteroidota</taxon>
        <taxon>Sphingobacteriia</taxon>
        <taxon>Sphingobacteriales</taxon>
        <taxon>Sphingobacteriaceae</taxon>
        <taxon>Pedobacter</taxon>
    </lineage>
</organism>
<evidence type="ECO:0000256" key="1">
    <source>
        <dbReference type="SAM" id="MobiDB-lite"/>
    </source>
</evidence>
<dbReference type="OrthoDB" id="769671at2"/>
<evidence type="ECO:0000313" key="3">
    <source>
        <dbReference type="Proteomes" id="UP000295668"/>
    </source>
</evidence>
<comment type="caution">
    <text evidence="2">The sequence shown here is derived from an EMBL/GenBank/DDBJ whole genome shotgun (WGS) entry which is preliminary data.</text>
</comment>